<dbReference type="Gene3D" id="3.40.50.1110">
    <property type="entry name" value="SGNH hydrolase"/>
    <property type="match status" value="1"/>
</dbReference>
<dbReference type="NCBIfam" id="TIGR01681">
    <property type="entry name" value="HAD-SF-IIIC"/>
    <property type="match status" value="1"/>
</dbReference>
<dbReference type="RefSeq" id="WP_136497578.1">
    <property type="nucleotide sequence ID" value="NZ_CP046052.1"/>
</dbReference>
<dbReference type="AlphaFoldDB" id="A0A6B8KIG6"/>
<name>A0A6B8KIG6_9HYPH</name>
<dbReference type="InterPro" id="IPR036412">
    <property type="entry name" value="HAD-like_sf"/>
</dbReference>
<dbReference type="OrthoDB" id="323926at2"/>
<dbReference type="InterPro" id="IPR049369">
    <property type="entry name" value="BF1531-like_N"/>
</dbReference>
<protein>
    <submittedName>
        <fullName evidence="2">HAD-IIIC family phosphatase</fullName>
    </submittedName>
</protein>
<dbReference type="NCBIfam" id="TIGR01686">
    <property type="entry name" value="FkbH"/>
    <property type="match status" value="1"/>
</dbReference>
<dbReference type="Pfam" id="PF21211">
    <property type="entry name" value="FkbH_N"/>
    <property type="match status" value="1"/>
</dbReference>
<proteinExistence type="predicted"/>
<dbReference type="InterPro" id="IPR010033">
    <property type="entry name" value="HAD_SF_ppase_IIIC"/>
</dbReference>
<evidence type="ECO:0000313" key="2">
    <source>
        <dbReference type="EMBL" id="QGM46695.1"/>
    </source>
</evidence>
<dbReference type="KEGG" id="mhey:H2LOC_013885"/>
<accession>A0A6B8KIG6</accession>
<dbReference type="EMBL" id="CP046052">
    <property type="protein sequence ID" value="QGM46695.1"/>
    <property type="molecule type" value="Genomic_DNA"/>
</dbReference>
<dbReference type="InterPro" id="IPR010037">
    <property type="entry name" value="FkbH_domain"/>
</dbReference>
<organism evidence="2 3">
    <name type="scientific">Methylocystis heyeri</name>
    <dbReference type="NCBI Taxonomy" id="391905"/>
    <lineage>
        <taxon>Bacteria</taxon>
        <taxon>Pseudomonadati</taxon>
        <taxon>Pseudomonadota</taxon>
        <taxon>Alphaproteobacteria</taxon>
        <taxon>Hyphomicrobiales</taxon>
        <taxon>Methylocystaceae</taxon>
        <taxon>Methylocystis</taxon>
    </lineage>
</organism>
<dbReference type="Proteomes" id="UP000309061">
    <property type="component" value="Chromosome"/>
</dbReference>
<reference evidence="2 3" key="1">
    <citation type="submission" date="2019-11" db="EMBL/GenBank/DDBJ databases">
        <title>The genome sequence of Methylocystis heyeri.</title>
        <authorList>
            <person name="Oshkin I.Y."/>
            <person name="Miroshnikov K."/>
            <person name="Dedysh S.N."/>
        </authorList>
    </citation>
    <scope>NUCLEOTIDE SEQUENCE [LARGE SCALE GENOMIC DNA]</scope>
    <source>
        <strain evidence="2 3">H2</strain>
    </source>
</reference>
<dbReference type="InterPro" id="IPR036514">
    <property type="entry name" value="SGNH_hydro_sf"/>
</dbReference>
<evidence type="ECO:0000259" key="1">
    <source>
        <dbReference type="Pfam" id="PF21211"/>
    </source>
</evidence>
<dbReference type="SUPFAM" id="SSF56784">
    <property type="entry name" value="HAD-like"/>
    <property type="match status" value="1"/>
</dbReference>
<keyword evidence="3" id="KW-1185">Reference proteome</keyword>
<sequence>MELELSWLPPPSDDWAIAVKKMEQEGASWSDFVALAGARLGFLETERLDRIFGRYFAHDPPRGVAGEPIRLALLGSSTLAHLRSGIRIAAARRGLWASIYEAGYGQYLQESLDESSALYAFRPNAVLIALDARHLAGAVASAANEAEAEAALGETLARLELCWSRLTARLGAAVIQQTLPPVFPHLLGANEHRLAASPARAVARLNAALRARADRSGVSILNLDERAAQDGVRAWCDPALWLRAKQEISPIASPLYGDLVARILAAMQGRSKKCLVLDLDNTLWGGVVGDDGLDGVVLGQGSALGEAYVSVQSYALGLARRGVILAVCSKNDAENAYAPFDRHPEMILQRDHIACFMANWDDKATNLRRIAQELNIGLDSLVFLDDNPFERNLVRKELPQVAVPEIPDDDPALTPQILSDAGYFESLGATDDDRARMAMYRQNRVRAQLQAAATDLPTYLRSLEMELEWRRFDSLGLARTAQLINKTNQFNLRTRRYTEAEAAAVMEDPRAFGLQLRLEDRFGDNGVIAVVIGRLDEEERCVIDTWLMSCRVLGRMVEQATLNIVAEEARRLGATQLVGEYLPTEKNAMVAGLYEKLGFSTLERRADGSALYALTLADFQAREALMRVRRAGE</sequence>
<dbReference type="GO" id="GO:0016788">
    <property type="term" value="F:hydrolase activity, acting on ester bonds"/>
    <property type="evidence" value="ECO:0007669"/>
    <property type="project" value="UniProtKB-ARBA"/>
</dbReference>
<dbReference type="InterPro" id="IPR023214">
    <property type="entry name" value="HAD_sf"/>
</dbReference>
<dbReference type="Gene3D" id="3.40.50.1000">
    <property type="entry name" value="HAD superfamily/HAD-like"/>
    <property type="match status" value="1"/>
</dbReference>
<gene>
    <name evidence="2" type="ORF">H2LOC_013885</name>
</gene>
<evidence type="ECO:0000313" key="3">
    <source>
        <dbReference type="Proteomes" id="UP000309061"/>
    </source>
</evidence>
<feature type="domain" description="BF1531-like N-terminal" evidence="1">
    <location>
        <begin position="70"/>
        <end position="249"/>
    </location>
</feature>